<dbReference type="AlphaFoldDB" id="A0A9N9EGU3"/>
<organism evidence="2 3">
    <name type="scientific">Acaulospora morrowiae</name>
    <dbReference type="NCBI Taxonomy" id="94023"/>
    <lineage>
        <taxon>Eukaryota</taxon>
        <taxon>Fungi</taxon>
        <taxon>Fungi incertae sedis</taxon>
        <taxon>Mucoromycota</taxon>
        <taxon>Glomeromycotina</taxon>
        <taxon>Glomeromycetes</taxon>
        <taxon>Diversisporales</taxon>
        <taxon>Acaulosporaceae</taxon>
        <taxon>Acaulospora</taxon>
    </lineage>
</organism>
<sequence>MSSSKASPTTKCQKCLELGHWRFLLQTYECKNNRVYKARPTRTQQLTKPLKPISVELPKDLDPKDSSSSSSDESSSSSSSDSESDSSATASSSVSSSGSSSDSDSGSSST</sequence>
<dbReference type="Proteomes" id="UP000789342">
    <property type="component" value="Unassembled WGS sequence"/>
</dbReference>
<feature type="compositionally biased region" description="Low complexity" evidence="1">
    <location>
        <begin position="66"/>
        <end position="110"/>
    </location>
</feature>
<protein>
    <submittedName>
        <fullName evidence="2">16634_t:CDS:1</fullName>
    </submittedName>
</protein>
<keyword evidence="3" id="KW-1185">Reference proteome</keyword>
<feature type="region of interest" description="Disordered" evidence="1">
    <location>
        <begin position="38"/>
        <end position="110"/>
    </location>
</feature>
<gene>
    <name evidence="2" type="ORF">AMORRO_LOCUS11165</name>
</gene>
<dbReference type="EMBL" id="CAJVPV010013593">
    <property type="protein sequence ID" value="CAG8679053.1"/>
    <property type="molecule type" value="Genomic_DNA"/>
</dbReference>
<proteinExistence type="predicted"/>
<evidence type="ECO:0000313" key="2">
    <source>
        <dbReference type="EMBL" id="CAG8679053.1"/>
    </source>
</evidence>
<evidence type="ECO:0000313" key="3">
    <source>
        <dbReference type="Proteomes" id="UP000789342"/>
    </source>
</evidence>
<reference evidence="2" key="1">
    <citation type="submission" date="2021-06" db="EMBL/GenBank/DDBJ databases">
        <authorList>
            <person name="Kallberg Y."/>
            <person name="Tangrot J."/>
            <person name="Rosling A."/>
        </authorList>
    </citation>
    <scope>NUCLEOTIDE SEQUENCE</scope>
    <source>
        <strain evidence="2">CL551</strain>
    </source>
</reference>
<dbReference type="OrthoDB" id="437973at2759"/>
<feature type="non-terminal residue" evidence="2">
    <location>
        <position position="1"/>
    </location>
</feature>
<name>A0A9N9EGU3_9GLOM</name>
<accession>A0A9N9EGU3</accession>
<dbReference type="Pfam" id="PF13917">
    <property type="entry name" value="zf-CCHC_3"/>
    <property type="match status" value="1"/>
</dbReference>
<comment type="caution">
    <text evidence="2">The sequence shown here is derived from an EMBL/GenBank/DDBJ whole genome shotgun (WGS) entry which is preliminary data.</text>
</comment>
<evidence type="ECO:0000256" key="1">
    <source>
        <dbReference type="SAM" id="MobiDB-lite"/>
    </source>
</evidence>